<feature type="region of interest" description="Disordered" evidence="1">
    <location>
        <begin position="110"/>
        <end position="130"/>
    </location>
</feature>
<dbReference type="EMBL" id="CAJHUB010000674">
    <property type="protein sequence ID" value="CAD7675102.1"/>
    <property type="molecule type" value="Genomic_DNA"/>
</dbReference>
<feature type="region of interest" description="Disordered" evidence="1">
    <location>
        <begin position="395"/>
        <end position="435"/>
    </location>
</feature>
<sequence>MYTPRKNVWVEVCPACDTRLQGHRYEATVAWGHADHDRRAQWLLLGQTGEECRVVSEPRRVSRLGPCCTQSFPGACGQGFGCVHVCTGHRLQEGGPFLQEWVREGVPGSEVTSVSQSPMELGTPVTRHPHPVQPQLRLTWLETSATGRCSLAAFPPLGALAPRNPGVAASSNAVGIGSSIDVNADRQELEREREPQLLSPLGPQRRACQGGIPGLPAAHLQAARPLCPTSGCRASAGKGHQIAPTKSSRTELLEHEARQLMLALLRRDGPSPACWKYGWSLPGTTFVSSQNFPSLMKLLRFLRQNMPGSDMELRAPALPQQFRRPPGSESRGWGSNRGGLLPHRGHGEFEAILAAESEGSAHAEATRWEAKPLQIVVTALESRRQPLLSRLWMYPSRPPNSMEQPASGPENPLEPPEEPPAPAPNVSQGKAQGLRPRCLAPEVKVVHELVEPMVPLPHMRRTTCTRATPEE</sequence>
<dbReference type="AlphaFoldDB" id="A0A811YKX7"/>
<protein>
    <submittedName>
        <fullName evidence="2">(raccoon dog) hypothetical protein</fullName>
    </submittedName>
</protein>
<feature type="region of interest" description="Disordered" evidence="1">
    <location>
        <begin position="315"/>
        <end position="339"/>
    </location>
</feature>
<keyword evidence="3" id="KW-1185">Reference proteome</keyword>
<organism evidence="2 3">
    <name type="scientific">Nyctereutes procyonoides</name>
    <name type="common">Raccoon dog</name>
    <name type="synonym">Canis procyonoides</name>
    <dbReference type="NCBI Taxonomy" id="34880"/>
    <lineage>
        <taxon>Eukaryota</taxon>
        <taxon>Metazoa</taxon>
        <taxon>Chordata</taxon>
        <taxon>Craniata</taxon>
        <taxon>Vertebrata</taxon>
        <taxon>Euteleostomi</taxon>
        <taxon>Mammalia</taxon>
        <taxon>Eutheria</taxon>
        <taxon>Laurasiatheria</taxon>
        <taxon>Carnivora</taxon>
        <taxon>Caniformia</taxon>
        <taxon>Canidae</taxon>
        <taxon>Nyctereutes</taxon>
    </lineage>
</organism>
<reference evidence="2" key="1">
    <citation type="submission" date="2020-12" db="EMBL/GenBank/DDBJ databases">
        <authorList>
            <consortium name="Molecular Ecology Group"/>
        </authorList>
    </citation>
    <scope>NUCLEOTIDE SEQUENCE</scope>
    <source>
        <strain evidence="2">TBG_1078</strain>
    </source>
</reference>
<gene>
    <name evidence="2" type="ORF">NYPRO_LOCUS7897</name>
</gene>
<proteinExistence type="predicted"/>
<accession>A0A811YKX7</accession>
<comment type="caution">
    <text evidence="2">The sequence shown here is derived from an EMBL/GenBank/DDBJ whole genome shotgun (WGS) entry which is preliminary data.</text>
</comment>
<dbReference type="Proteomes" id="UP000645828">
    <property type="component" value="Unassembled WGS sequence"/>
</dbReference>
<evidence type="ECO:0000313" key="3">
    <source>
        <dbReference type="Proteomes" id="UP000645828"/>
    </source>
</evidence>
<name>A0A811YKX7_NYCPR</name>
<evidence type="ECO:0000313" key="2">
    <source>
        <dbReference type="EMBL" id="CAD7675102.1"/>
    </source>
</evidence>
<feature type="compositionally biased region" description="Pro residues" evidence="1">
    <location>
        <begin position="412"/>
        <end position="423"/>
    </location>
</feature>
<evidence type="ECO:0000256" key="1">
    <source>
        <dbReference type="SAM" id="MobiDB-lite"/>
    </source>
</evidence>